<reference evidence="1 2" key="1">
    <citation type="submission" date="2020-01" db="EMBL/GenBank/DDBJ databases">
        <title>Ponticoccus aerotolerans gen. nov., sp. nov., an anaerobic bacterium and proposal of Ponticoccusceae fam. nov., Ponticoccusles ord. nov. and Ponticoccuse classis nov. in the phylum Kiritimatiellaeota.</title>
        <authorList>
            <person name="Zhou L.Y."/>
            <person name="Du Z.J."/>
        </authorList>
    </citation>
    <scope>NUCLEOTIDE SEQUENCE [LARGE SCALE GENOMIC DNA]</scope>
    <source>
        <strain evidence="1 2">S-5007</strain>
    </source>
</reference>
<dbReference type="Proteomes" id="UP000464954">
    <property type="component" value="Chromosome"/>
</dbReference>
<keyword evidence="2" id="KW-1185">Reference proteome</keyword>
<evidence type="ECO:0000313" key="1">
    <source>
        <dbReference type="EMBL" id="QHI69867.1"/>
    </source>
</evidence>
<sequence>MDAEDYWTTLTSEYTRNRMSPQLAADFAAWIAEDWTREGRVADHNQMVTHEFRGALRSNNWLVDESSELSIPRSCVRHALSIVFFELRKDMGIAQTESENIAATRADIFLRNIWTGKVKASLVYHEQTPTFKGAAQ</sequence>
<dbReference type="EMBL" id="CP047593">
    <property type="protein sequence ID" value="QHI69867.1"/>
    <property type="molecule type" value="Genomic_DNA"/>
</dbReference>
<dbReference type="RefSeq" id="WP_160629049.1">
    <property type="nucleotide sequence ID" value="NZ_CP047593.1"/>
</dbReference>
<dbReference type="AlphaFoldDB" id="A0A6P1M7M4"/>
<name>A0A6P1M7M4_9BACT</name>
<organism evidence="1 2">
    <name type="scientific">Tichowtungia aerotolerans</name>
    <dbReference type="NCBI Taxonomy" id="2697043"/>
    <lineage>
        <taxon>Bacteria</taxon>
        <taxon>Pseudomonadati</taxon>
        <taxon>Kiritimatiellota</taxon>
        <taxon>Tichowtungiia</taxon>
        <taxon>Tichowtungiales</taxon>
        <taxon>Tichowtungiaceae</taxon>
        <taxon>Tichowtungia</taxon>
    </lineage>
</organism>
<dbReference type="KEGG" id="taer:GT409_10520"/>
<accession>A0A6P1M7M4</accession>
<protein>
    <submittedName>
        <fullName evidence="1">Uncharacterized protein</fullName>
    </submittedName>
</protein>
<evidence type="ECO:0000313" key="2">
    <source>
        <dbReference type="Proteomes" id="UP000464954"/>
    </source>
</evidence>
<gene>
    <name evidence="1" type="ORF">GT409_10520</name>
</gene>
<proteinExistence type="predicted"/>